<evidence type="ECO:0000256" key="2">
    <source>
        <dbReference type="SAM" id="Phobius"/>
    </source>
</evidence>
<feature type="domain" description="Rhodopsin" evidence="3">
    <location>
        <begin position="37"/>
        <end position="277"/>
    </location>
</feature>
<dbReference type="InterPro" id="IPR013785">
    <property type="entry name" value="Aldolase_TIM"/>
</dbReference>
<feature type="transmembrane region" description="Helical" evidence="2">
    <location>
        <begin position="131"/>
        <end position="154"/>
    </location>
</feature>
<protein>
    <recommendedName>
        <fullName evidence="3">Rhodopsin domain-containing protein</fullName>
    </recommendedName>
</protein>
<gene>
    <name evidence="4" type="ORF">TRUGW13939_03930</name>
</gene>
<feature type="region of interest" description="Disordered" evidence="1">
    <location>
        <begin position="322"/>
        <end position="349"/>
    </location>
</feature>
<dbReference type="EMBL" id="CP055899">
    <property type="protein sequence ID" value="QKX56823.1"/>
    <property type="molecule type" value="Genomic_DNA"/>
</dbReference>
<dbReference type="KEGG" id="trg:TRUGW13939_03930"/>
<dbReference type="RefSeq" id="XP_035343001.1">
    <property type="nucleotide sequence ID" value="XM_035487108.1"/>
</dbReference>
<dbReference type="InterPro" id="IPR002220">
    <property type="entry name" value="DapA-like"/>
</dbReference>
<dbReference type="PRINTS" id="PR00146">
    <property type="entry name" value="DHPICSNTHASE"/>
</dbReference>
<dbReference type="SUPFAM" id="SSF51569">
    <property type="entry name" value="Aldolase"/>
    <property type="match status" value="1"/>
</dbReference>
<feature type="transmembrane region" description="Helical" evidence="2">
    <location>
        <begin position="20"/>
        <end position="41"/>
    </location>
</feature>
<proteinExistence type="predicted"/>
<keyword evidence="2" id="KW-0472">Membrane</keyword>
<feature type="transmembrane region" description="Helical" evidence="2">
    <location>
        <begin position="214"/>
        <end position="232"/>
    </location>
</feature>
<feature type="transmembrane region" description="Helical" evidence="2">
    <location>
        <begin position="94"/>
        <end position="119"/>
    </location>
</feature>
<dbReference type="GO" id="GO:0008840">
    <property type="term" value="F:4-hydroxy-tetrahydrodipicolinate synthase activity"/>
    <property type="evidence" value="ECO:0007669"/>
    <property type="project" value="TreeGrafter"/>
</dbReference>
<keyword evidence="5" id="KW-1185">Reference proteome</keyword>
<dbReference type="PANTHER" id="PTHR12128:SF47">
    <property type="entry name" value="DIHYDRODIPICOLINATE SYNTHASE-RELATED"/>
    <property type="match status" value="1"/>
</dbReference>
<dbReference type="GeneID" id="55991432"/>
<feature type="transmembrane region" description="Helical" evidence="2">
    <location>
        <begin position="53"/>
        <end position="74"/>
    </location>
</feature>
<name>A0A7H8QV96_TALRU</name>
<dbReference type="InterPro" id="IPR049326">
    <property type="entry name" value="Rhodopsin_dom_fungi"/>
</dbReference>
<feature type="transmembrane region" description="Helical" evidence="2">
    <location>
        <begin position="174"/>
        <end position="202"/>
    </location>
</feature>
<accession>A0A7H8QV96</accession>
<evidence type="ECO:0000256" key="1">
    <source>
        <dbReference type="SAM" id="MobiDB-lite"/>
    </source>
</evidence>
<dbReference type="Gene3D" id="3.20.20.70">
    <property type="entry name" value="Aldolase class I"/>
    <property type="match status" value="1"/>
</dbReference>
<dbReference type="Proteomes" id="UP000509510">
    <property type="component" value="Chromosome II"/>
</dbReference>
<organism evidence="4 5">
    <name type="scientific">Talaromyces rugulosus</name>
    <name type="common">Penicillium rugulosum</name>
    <dbReference type="NCBI Taxonomy" id="121627"/>
    <lineage>
        <taxon>Eukaryota</taxon>
        <taxon>Fungi</taxon>
        <taxon>Dikarya</taxon>
        <taxon>Ascomycota</taxon>
        <taxon>Pezizomycotina</taxon>
        <taxon>Eurotiomycetes</taxon>
        <taxon>Eurotiomycetidae</taxon>
        <taxon>Eurotiales</taxon>
        <taxon>Trichocomaceae</taxon>
        <taxon>Talaromyces</taxon>
        <taxon>Talaromyces sect. Islandici</taxon>
    </lineage>
</organism>
<keyword evidence="2" id="KW-1133">Transmembrane helix</keyword>
<reference evidence="5" key="1">
    <citation type="submission" date="2020-06" db="EMBL/GenBank/DDBJ databases">
        <title>A chromosome-scale genome assembly of Talaromyces rugulosus W13939.</title>
        <authorList>
            <person name="Wang B."/>
            <person name="Guo L."/>
            <person name="Ye K."/>
            <person name="Wang L."/>
        </authorList>
    </citation>
    <scope>NUCLEOTIDE SEQUENCE [LARGE SCALE GENOMIC DNA]</scope>
    <source>
        <strain evidence="5">W13939</strain>
    </source>
</reference>
<feature type="compositionally biased region" description="Polar residues" evidence="1">
    <location>
        <begin position="322"/>
        <end position="337"/>
    </location>
</feature>
<keyword evidence="2" id="KW-0812">Transmembrane</keyword>
<dbReference type="CDD" id="cd00408">
    <property type="entry name" value="DHDPS-like"/>
    <property type="match status" value="1"/>
</dbReference>
<sequence length="740" mass="80123">MSGSGKPTGLDLGENKGPNILAPMWALTMIMMSLVCARIFIRARVVKKVGLDDWIIMVSMLMGLAYLGITTANVVTGYGRHAAALDTPHLEMAILLNTIGFLFGILSFTLPKIAVAYMLTRILNPSRGHKIFVFGLVSLAAVVSIVCILILFTMCSPPQAQWQVTRPDRVCRSPWILIDYAIFTGALSAFVDLYLAVYPAVVLWKLHMSTKKKLALTAALGLGTVAAAMAVVKCTQLKGLADTADYTYGTWQLVIWTNVEANVVVIASCIPTLQPLLDFILGRKRKGSSYNSRSFNRLEKGSQGLNGSRSIEMRGVRSKQQSISVTNVEGQDSQESILSPDHRHQPSDDLKHIRRTDNVTVQYEPRENSSKATSTGMCSSTGKEHSYIFRATIIIHISVIILNLPYPTRPIISTTMGSVKLPHVPRAGVWAPAVTALNQETDTLDLETAKKYYDYLSRSGLAGLVILGTNAETFLLTREERAQLITTAREAVGPDYPLMAGVGGHSTKQVLEFSQDAYNAGANYLLVLPPAYFGKQTTPAVIKRFYADVARKAPLPVILYNFPAVTNGVDLDSEIITDIVNASAAESPSGVSNVVGVKLTCAQVGKITRLSSTFGPDKFSIFGGQSDFLLGGLSVGSAGCIAAFANIFPKTLSHIYDLYKSGKVQEALALHQKAALAESPSKSGIATTKYAVAIYSAPKAGIENAEEKFQPRTPYEPATEAIKQLVRKAMAELAAYEDKL</sequence>
<dbReference type="OrthoDB" id="5331848at2759"/>
<dbReference type="PANTHER" id="PTHR12128">
    <property type="entry name" value="DIHYDRODIPICOLINATE SYNTHASE"/>
    <property type="match status" value="1"/>
</dbReference>
<dbReference type="Pfam" id="PF00701">
    <property type="entry name" value="DHDPS"/>
    <property type="match status" value="1"/>
</dbReference>
<dbReference type="AlphaFoldDB" id="A0A7H8QV96"/>
<evidence type="ECO:0000313" key="5">
    <source>
        <dbReference type="Proteomes" id="UP000509510"/>
    </source>
</evidence>
<evidence type="ECO:0000259" key="3">
    <source>
        <dbReference type="Pfam" id="PF20684"/>
    </source>
</evidence>
<evidence type="ECO:0000313" key="4">
    <source>
        <dbReference type="EMBL" id="QKX56823.1"/>
    </source>
</evidence>
<dbReference type="Pfam" id="PF20684">
    <property type="entry name" value="Fung_rhodopsin"/>
    <property type="match status" value="1"/>
</dbReference>
<dbReference type="SMART" id="SM01130">
    <property type="entry name" value="DHDPS"/>
    <property type="match status" value="1"/>
</dbReference>
<feature type="compositionally biased region" description="Basic and acidic residues" evidence="1">
    <location>
        <begin position="340"/>
        <end position="349"/>
    </location>
</feature>